<evidence type="ECO:0000256" key="1">
    <source>
        <dbReference type="ARBA" id="ARBA00004496"/>
    </source>
</evidence>
<dbReference type="EMBL" id="UGTA01000001">
    <property type="protein sequence ID" value="SUB59723.1"/>
    <property type="molecule type" value="Genomic_DNA"/>
</dbReference>
<comment type="similarity">
    <text evidence="3 4">Belongs to the FdhE family.</text>
</comment>
<dbReference type="InterPro" id="IPR056797">
    <property type="entry name" value="FdhE_central"/>
</dbReference>
<gene>
    <name evidence="4 8" type="primary">fdhE</name>
    <name evidence="8" type="ORF">NCTC12872_01768</name>
</gene>
<dbReference type="InterPro" id="IPR056796">
    <property type="entry name" value="FdhE_C"/>
</dbReference>
<organism evidence="8 9">
    <name type="scientific">Phocoenobacter uteri</name>
    <dbReference type="NCBI Taxonomy" id="146806"/>
    <lineage>
        <taxon>Bacteria</taxon>
        <taxon>Pseudomonadati</taxon>
        <taxon>Pseudomonadota</taxon>
        <taxon>Gammaproteobacteria</taxon>
        <taxon>Pasteurellales</taxon>
        <taxon>Pasteurellaceae</taxon>
        <taxon>Phocoenobacter</taxon>
    </lineage>
</organism>
<evidence type="ECO:0000256" key="2">
    <source>
        <dbReference type="ARBA" id="ARBA00022490"/>
    </source>
</evidence>
<dbReference type="AlphaFoldDB" id="A0A379CBQ4"/>
<name>A0A379CBQ4_9PAST</name>
<dbReference type="SUPFAM" id="SSF144020">
    <property type="entry name" value="FdhE-like"/>
    <property type="match status" value="1"/>
</dbReference>
<evidence type="ECO:0000313" key="9">
    <source>
        <dbReference type="Proteomes" id="UP000255417"/>
    </source>
</evidence>
<dbReference type="InterPro" id="IPR024064">
    <property type="entry name" value="FdhE-like_sf"/>
</dbReference>
<feature type="domain" description="FdhE C-terminal" evidence="7">
    <location>
        <begin position="223"/>
        <end position="298"/>
    </location>
</feature>
<dbReference type="GO" id="GO:0005829">
    <property type="term" value="C:cytosol"/>
    <property type="evidence" value="ECO:0007669"/>
    <property type="project" value="TreeGrafter"/>
</dbReference>
<dbReference type="OrthoDB" id="9794151at2"/>
<sequence>MGIKILSKDEIQKVAPSTHIPPLLFANPKTLYKQRAERLQSLAENNPMADYLSFVAKICEAQDQLLSHFSLQQEIILTAEKLANKPLDYKTWQRDPIWIKILQALLQHLKANANETILSTIEWLEKASDKELNELADQLLNQEFHYVSSDKAVFLWSALAFYWTQLVQNIPHNAMLENGQGLHTCPVCNSAPVSSVIHFGANQGLRYLHCALCETEWYMVRAKCSNCDQMDKLDYWSIDDEFASVRTESCRDCHTYLKVLYKEKEANVDAVADDLASIYLDIEMGEKELLRSGLNPFLFNSES</sequence>
<dbReference type="GO" id="GO:0008199">
    <property type="term" value="F:ferric iron binding"/>
    <property type="evidence" value="ECO:0007669"/>
    <property type="project" value="TreeGrafter"/>
</dbReference>
<evidence type="ECO:0000259" key="5">
    <source>
        <dbReference type="Pfam" id="PF04216"/>
    </source>
</evidence>
<dbReference type="Proteomes" id="UP000255417">
    <property type="component" value="Unassembled WGS sequence"/>
</dbReference>
<keyword evidence="9" id="KW-1185">Reference proteome</keyword>
<evidence type="ECO:0000259" key="6">
    <source>
        <dbReference type="Pfam" id="PF24859"/>
    </source>
</evidence>
<dbReference type="NCBIfam" id="NF002925">
    <property type="entry name" value="PRK03564.1"/>
    <property type="match status" value="1"/>
</dbReference>
<comment type="function">
    <text evidence="4">Necessary for formate dehydrogenase activity.</text>
</comment>
<dbReference type="Gene3D" id="3.90.1670.10">
    <property type="entry name" value="FdhE-like domain"/>
    <property type="match status" value="1"/>
</dbReference>
<dbReference type="PANTHER" id="PTHR37689">
    <property type="entry name" value="PROTEIN FDHE"/>
    <property type="match status" value="1"/>
</dbReference>
<dbReference type="GO" id="GO:0051604">
    <property type="term" value="P:protein maturation"/>
    <property type="evidence" value="ECO:0007669"/>
    <property type="project" value="TreeGrafter"/>
</dbReference>
<dbReference type="PANTHER" id="PTHR37689:SF1">
    <property type="entry name" value="PROTEIN FDHE"/>
    <property type="match status" value="1"/>
</dbReference>
<reference evidence="8 9" key="1">
    <citation type="submission" date="2018-06" db="EMBL/GenBank/DDBJ databases">
        <authorList>
            <consortium name="Pathogen Informatics"/>
            <person name="Doyle S."/>
        </authorList>
    </citation>
    <scope>NUCLEOTIDE SEQUENCE [LARGE SCALE GENOMIC DNA]</scope>
    <source>
        <strain evidence="8 9">NCTC12872</strain>
    </source>
</reference>
<feature type="domain" description="FdhE N-terminal" evidence="5">
    <location>
        <begin position="20"/>
        <end position="178"/>
    </location>
</feature>
<evidence type="ECO:0000256" key="3">
    <source>
        <dbReference type="ARBA" id="ARBA00061033"/>
    </source>
</evidence>
<dbReference type="Pfam" id="PF04216">
    <property type="entry name" value="FdhE_N"/>
    <property type="match status" value="1"/>
</dbReference>
<dbReference type="FunFam" id="3.90.1670.10:FF:000001">
    <property type="entry name" value="Protein FdhE"/>
    <property type="match status" value="1"/>
</dbReference>
<dbReference type="InterPro" id="IPR056774">
    <property type="entry name" value="FdhE_N"/>
</dbReference>
<keyword evidence="2 4" id="KW-0963">Cytoplasm</keyword>
<protein>
    <recommendedName>
        <fullName evidence="4">Protein FdhE homolog</fullName>
    </recommendedName>
</protein>
<accession>A0A379CBQ4</accession>
<proteinExistence type="inferred from homology"/>
<dbReference type="NCBIfam" id="TIGR01562">
    <property type="entry name" value="FdhE"/>
    <property type="match status" value="1"/>
</dbReference>
<dbReference type="CDD" id="cd16341">
    <property type="entry name" value="FdhE"/>
    <property type="match status" value="1"/>
</dbReference>
<dbReference type="InterPro" id="IPR006452">
    <property type="entry name" value="Formate_DH_accessory"/>
</dbReference>
<evidence type="ECO:0000256" key="4">
    <source>
        <dbReference type="HAMAP-Rule" id="MF_00611"/>
    </source>
</evidence>
<comment type="subcellular location">
    <subcellularLocation>
        <location evidence="1 4">Cytoplasm</location>
    </subcellularLocation>
</comment>
<evidence type="ECO:0000259" key="7">
    <source>
        <dbReference type="Pfam" id="PF24860"/>
    </source>
</evidence>
<dbReference type="Pfam" id="PF24860">
    <property type="entry name" value="FdhE_C"/>
    <property type="match status" value="1"/>
</dbReference>
<dbReference type="HAMAP" id="MF_00611">
    <property type="entry name" value="FdeH"/>
    <property type="match status" value="1"/>
</dbReference>
<dbReference type="Pfam" id="PF24859">
    <property type="entry name" value="FdhE_central"/>
    <property type="match status" value="1"/>
</dbReference>
<evidence type="ECO:0000313" key="8">
    <source>
        <dbReference type="EMBL" id="SUB59723.1"/>
    </source>
</evidence>
<dbReference type="PIRSF" id="PIRSF018296">
    <property type="entry name" value="Format_dh_formtn"/>
    <property type="match status" value="1"/>
</dbReference>
<dbReference type="RefSeq" id="WP_115316179.1">
    <property type="nucleotide sequence ID" value="NZ_LWIF01000001.1"/>
</dbReference>
<feature type="domain" description="FdhE central" evidence="6">
    <location>
        <begin position="184"/>
        <end position="221"/>
    </location>
</feature>